<keyword evidence="10" id="KW-1185">Reference proteome</keyword>
<dbReference type="Gene3D" id="2.170.120.20">
    <property type="entry name" value="Ribosomal protein L25, beta domain"/>
    <property type="match status" value="1"/>
</dbReference>
<dbReference type="CDD" id="cd00495">
    <property type="entry name" value="Ribosomal_L25_TL5_CTC"/>
    <property type="match status" value="1"/>
</dbReference>
<dbReference type="Pfam" id="PF01386">
    <property type="entry name" value="Ribosomal_L25p"/>
    <property type="match status" value="1"/>
</dbReference>
<evidence type="ECO:0000256" key="3">
    <source>
        <dbReference type="ARBA" id="ARBA00022980"/>
    </source>
</evidence>
<evidence type="ECO:0000313" key="9">
    <source>
        <dbReference type="EMBL" id="GER71827.1"/>
    </source>
</evidence>
<feature type="domain" description="Large ribosomal subunit protein bL25 beta" evidence="8">
    <location>
        <begin position="100"/>
        <end position="182"/>
    </location>
</feature>
<evidence type="ECO:0000256" key="2">
    <source>
        <dbReference type="ARBA" id="ARBA00022884"/>
    </source>
</evidence>
<dbReference type="InterPro" id="IPR001021">
    <property type="entry name" value="Ribosomal_bL25_long"/>
</dbReference>
<dbReference type="InterPro" id="IPR020057">
    <property type="entry name" value="Ribosomal_bL25_b-dom"/>
</dbReference>
<feature type="compositionally biased region" description="Polar residues" evidence="6">
    <location>
        <begin position="189"/>
        <end position="198"/>
    </location>
</feature>
<evidence type="ECO:0000313" key="10">
    <source>
        <dbReference type="Proteomes" id="UP000391919"/>
    </source>
</evidence>
<reference evidence="9 10" key="1">
    <citation type="submission" date="2019-09" db="EMBL/GenBank/DDBJ databases">
        <title>Draft genome sequence of Bacillus sp. JC-7.</title>
        <authorList>
            <person name="Tanaka N."/>
            <person name="Shiwa Y."/>
            <person name="Fujita N."/>
            <person name="Tanasupawat S."/>
        </authorList>
    </citation>
    <scope>NUCLEOTIDE SEQUENCE [LARGE SCALE GENOMIC DNA]</scope>
    <source>
        <strain evidence="9 10">JC-7</strain>
    </source>
</reference>
<dbReference type="InterPro" id="IPR020056">
    <property type="entry name" value="Rbsml_bL25/Gln-tRNA_synth_N"/>
</dbReference>
<feature type="region of interest" description="Disordered" evidence="6">
    <location>
        <begin position="180"/>
        <end position="213"/>
    </location>
</feature>
<dbReference type="GO" id="GO:0008097">
    <property type="term" value="F:5S rRNA binding"/>
    <property type="evidence" value="ECO:0007669"/>
    <property type="project" value="InterPro"/>
</dbReference>
<keyword evidence="1 5" id="KW-0699">rRNA-binding</keyword>
<evidence type="ECO:0000256" key="4">
    <source>
        <dbReference type="ARBA" id="ARBA00023274"/>
    </source>
</evidence>
<dbReference type="InterPro" id="IPR011035">
    <property type="entry name" value="Ribosomal_bL25/Gln-tRNA_synth"/>
</dbReference>
<evidence type="ECO:0000256" key="6">
    <source>
        <dbReference type="SAM" id="MobiDB-lite"/>
    </source>
</evidence>
<evidence type="ECO:0000259" key="7">
    <source>
        <dbReference type="Pfam" id="PF01386"/>
    </source>
</evidence>
<dbReference type="RefSeq" id="WP_151681953.1">
    <property type="nucleotide sequence ID" value="NZ_BKZP01000022.1"/>
</dbReference>
<comment type="function">
    <text evidence="5">This is one of the proteins that binds to the 5S RNA in the ribosome where it forms part of the central protuberance.</text>
</comment>
<dbReference type="Gene3D" id="2.40.240.10">
    <property type="entry name" value="Ribosomal Protein L25, Chain P"/>
    <property type="match status" value="1"/>
</dbReference>
<comment type="caution">
    <text evidence="9">The sequence shown here is derived from an EMBL/GenBank/DDBJ whole genome shotgun (WGS) entry which is preliminary data.</text>
</comment>
<gene>
    <name evidence="5 9" type="primary">rplY</name>
    <name evidence="5" type="synonym">ctc</name>
    <name evidence="9" type="ORF">BpJC7_31300</name>
</gene>
<dbReference type="Pfam" id="PF14693">
    <property type="entry name" value="Ribosomal_TL5_C"/>
    <property type="match status" value="1"/>
</dbReference>
<dbReference type="EMBL" id="BKZQ01000074">
    <property type="protein sequence ID" value="GER71827.1"/>
    <property type="molecule type" value="Genomic_DNA"/>
</dbReference>
<comment type="subunit">
    <text evidence="5">Part of the 50S ribosomal subunit; part of the 5S rRNA/L5/L18/L25 subcomplex. Contacts the 5S rRNA. Binds to the 5S rRNA independently of L5 and L18.</text>
</comment>
<dbReference type="InterPro" id="IPR029751">
    <property type="entry name" value="Ribosomal_L25_dom"/>
</dbReference>
<evidence type="ECO:0000259" key="8">
    <source>
        <dbReference type="Pfam" id="PF14693"/>
    </source>
</evidence>
<proteinExistence type="inferred from homology"/>
<keyword evidence="2 5" id="KW-0694">RNA-binding</keyword>
<evidence type="ECO:0000256" key="5">
    <source>
        <dbReference type="HAMAP-Rule" id="MF_01334"/>
    </source>
</evidence>
<protein>
    <recommendedName>
        <fullName evidence="5">Large ribosomal subunit protein bL25</fullName>
    </recommendedName>
    <alternativeName>
        <fullName evidence="5">General stress protein CTC</fullName>
    </alternativeName>
</protein>
<dbReference type="NCBIfam" id="TIGR00731">
    <property type="entry name" value="bL25_bact_ctc"/>
    <property type="match status" value="1"/>
</dbReference>
<organism evidence="9 10">
    <name type="scientific">Weizmannia acidilactici</name>
    <dbReference type="NCBI Taxonomy" id="2607726"/>
    <lineage>
        <taxon>Bacteria</taxon>
        <taxon>Bacillati</taxon>
        <taxon>Bacillota</taxon>
        <taxon>Bacilli</taxon>
        <taxon>Bacillales</taxon>
        <taxon>Bacillaceae</taxon>
        <taxon>Heyndrickxia</taxon>
    </lineage>
</organism>
<dbReference type="NCBIfam" id="NF004133">
    <property type="entry name" value="PRK05618.2-4"/>
    <property type="match status" value="1"/>
</dbReference>
<feature type="domain" description="Large ribosomal subunit protein bL25 L25" evidence="7">
    <location>
        <begin position="5"/>
        <end position="91"/>
    </location>
</feature>
<dbReference type="AlphaFoldDB" id="A0A5J4JN67"/>
<keyword evidence="4 5" id="KW-0687">Ribonucleoprotein</keyword>
<dbReference type="PANTHER" id="PTHR33284:SF1">
    <property type="entry name" value="RIBOSOMAL PROTEIN L25_GLN-TRNA SYNTHETASE, ANTI-CODON-BINDING DOMAIN-CONTAINING PROTEIN"/>
    <property type="match status" value="1"/>
</dbReference>
<dbReference type="HAMAP" id="MF_01334">
    <property type="entry name" value="Ribosomal_bL25_CTC"/>
    <property type="match status" value="1"/>
</dbReference>
<name>A0A5J4JN67_9BACI</name>
<dbReference type="InterPro" id="IPR020930">
    <property type="entry name" value="Ribosomal_uL5_bac-type"/>
</dbReference>
<dbReference type="SUPFAM" id="SSF50715">
    <property type="entry name" value="Ribosomal protein L25-like"/>
    <property type="match status" value="1"/>
</dbReference>
<comment type="similarity">
    <text evidence="5">Belongs to the bacterial ribosomal protein bL25 family. CTC subfamily.</text>
</comment>
<sequence length="213" mass="23666">MANVLEARKRVERHHSTSRQLRRKGYIPGVVYGYQTENTPIYVSGAEFEKLLREEGRNAVFSLDVEGMQRNVMLHEVQTDHLKNKVIHVDFLAVNMSQDVDAEVRVVLSEECAGVKDGGVLQQALHELSITAKPNEIPDAITVDVSNLQVGENISVGDIRGQYGFTINHDDTETICSVLPPRQEEEISTGEQQESGTPKNLEGRETNEAADPS</sequence>
<dbReference type="PANTHER" id="PTHR33284">
    <property type="entry name" value="RIBOSOMAL PROTEIN L25/GLN-TRNA SYNTHETASE, ANTI-CODON-BINDING DOMAIN-CONTAINING PROTEIN"/>
    <property type="match status" value="1"/>
</dbReference>
<dbReference type="InterPro" id="IPR037121">
    <property type="entry name" value="Ribosomal_bL25_C"/>
</dbReference>
<accession>A0A5J4JN67</accession>
<dbReference type="Proteomes" id="UP000391919">
    <property type="component" value="Unassembled WGS sequence"/>
</dbReference>
<evidence type="ECO:0000256" key="1">
    <source>
        <dbReference type="ARBA" id="ARBA00022730"/>
    </source>
</evidence>
<dbReference type="GO" id="GO:0006412">
    <property type="term" value="P:translation"/>
    <property type="evidence" value="ECO:0007669"/>
    <property type="project" value="UniProtKB-UniRule"/>
</dbReference>
<keyword evidence="3 5" id="KW-0689">Ribosomal protein</keyword>
<dbReference type="GO" id="GO:0003735">
    <property type="term" value="F:structural constituent of ribosome"/>
    <property type="evidence" value="ECO:0007669"/>
    <property type="project" value="InterPro"/>
</dbReference>
<dbReference type="GO" id="GO:0022625">
    <property type="term" value="C:cytosolic large ribosomal subunit"/>
    <property type="evidence" value="ECO:0007669"/>
    <property type="project" value="TreeGrafter"/>
</dbReference>